<feature type="transmembrane region" description="Helical" evidence="2">
    <location>
        <begin position="400"/>
        <end position="421"/>
    </location>
</feature>
<keyword evidence="2" id="KW-0472">Membrane</keyword>
<feature type="transmembrane region" description="Helical" evidence="2">
    <location>
        <begin position="215"/>
        <end position="235"/>
    </location>
</feature>
<keyword evidence="2" id="KW-0812">Transmembrane</keyword>
<keyword evidence="2" id="KW-1133">Transmembrane helix</keyword>
<name>A0A8J4F7D5_9CHLO</name>
<keyword evidence="4" id="KW-1185">Reference proteome</keyword>
<evidence type="ECO:0000313" key="3">
    <source>
        <dbReference type="EMBL" id="GIL62990.1"/>
    </source>
</evidence>
<evidence type="ECO:0000256" key="1">
    <source>
        <dbReference type="SAM" id="MobiDB-lite"/>
    </source>
</evidence>
<dbReference type="Proteomes" id="UP000747399">
    <property type="component" value="Unassembled WGS sequence"/>
</dbReference>
<comment type="caution">
    <text evidence="3">The sequence shown here is derived from an EMBL/GenBank/DDBJ whole genome shotgun (WGS) entry which is preliminary data.</text>
</comment>
<reference evidence="3" key="1">
    <citation type="journal article" date="2021" name="Proc. Natl. Acad. Sci. U.S.A.">
        <title>Three genomes in the algal genus Volvox reveal the fate of a haploid sex-determining region after a transition to homothallism.</title>
        <authorList>
            <person name="Yamamoto K."/>
            <person name="Hamaji T."/>
            <person name="Kawai-Toyooka H."/>
            <person name="Matsuzaki R."/>
            <person name="Takahashi F."/>
            <person name="Nishimura Y."/>
            <person name="Kawachi M."/>
            <person name="Noguchi H."/>
            <person name="Minakuchi Y."/>
            <person name="Umen J.G."/>
            <person name="Toyoda A."/>
            <person name="Nozaki H."/>
        </authorList>
    </citation>
    <scope>NUCLEOTIDE SEQUENCE</scope>
    <source>
        <strain evidence="3">NIES-3780</strain>
    </source>
</reference>
<organism evidence="3 4">
    <name type="scientific">Volvox africanus</name>
    <dbReference type="NCBI Taxonomy" id="51714"/>
    <lineage>
        <taxon>Eukaryota</taxon>
        <taxon>Viridiplantae</taxon>
        <taxon>Chlorophyta</taxon>
        <taxon>core chlorophytes</taxon>
        <taxon>Chlorophyceae</taxon>
        <taxon>CS clade</taxon>
        <taxon>Chlamydomonadales</taxon>
        <taxon>Volvocaceae</taxon>
        <taxon>Volvox</taxon>
    </lineage>
</organism>
<protein>
    <submittedName>
        <fullName evidence="3">Uncharacterized protein</fullName>
    </submittedName>
</protein>
<accession>A0A8J4F7D5</accession>
<proteinExistence type="predicted"/>
<feature type="transmembrane region" description="Helical" evidence="2">
    <location>
        <begin position="317"/>
        <end position="339"/>
    </location>
</feature>
<gene>
    <name evidence="3" type="ORF">Vafri_17151</name>
</gene>
<feature type="transmembrane region" description="Helical" evidence="2">
    <location>
        <begin position="351"/>
        <end position="370"/>
    </location>
</feature>
<dbReference type="AlphaFoldDB" id="A0A8J4F7D5"/>
<evidence type="ECO:0000256" key="2">
    <source>
        <dbReference type="SAM" id="Phobius"/>
    </source>
</evidence>
<sequence>MVSNAMACESPDDARQGPQEVIRPAIDMPAVQPQKCVPLSSAADKCIIVNNGGNMHSTPVEGASAGAKRPPKSPSGLPEGIEIVEMPVKHLVSFRAETLNGVMTEARMDAQGLHHPLDLLLPAGCESQVGAVAMIKAIAVLQLQQQRQFDRFMQLQNAQASAMQRTIERNMTSMTEATMVTAHNMQQLRTTVQETAALTRQFKLLKEHQGMMTIAMQRGVIFAWATLVLVTIRLVRLRDVAWTYSQLGTVHMPESPAAAAAASSVSVSWSVGSWALNPKSWSLGPWLRGWAVDKMSELLGAKLLPLLQMWMRTGRELSFQSVGVLLMAFVLLPLVMRISVLDMRRSWRLDLPLLLCGLWGMTASVTVYFLGGHWTVWLAGWWAWCAVGYALHLKQLVGGWLQVAAMALMNAPVLVVVMAFTDAVLPVHIWMQDCWFHVAGNVAALIGFL</sequence>
<evidence type="ECO:0000313" key="4">
    <source>
        <dbReference type="Proteomes" id="UP000747399"/>
    </source>
</evidence>
<feature type="transmembrane region" description="Helical" evidence="2">
    <location>
        <begin position="376"/>
        <end position="393"/>
    </location>
</feature>
<feature type="region of interest" description="Disordered" evidence="1">
    <location>
        <begin position="57"/>
        <end position="78"/>
    </location>
</feature>
<dbReference type="EMBL" id="BNCO01000054">
    <property type="protein sequence ID" value="GIL62990.1"/>
    <property type="molecule type" value="Genomic_DNA"/>
</dbReference>